<evidence type="ECO:0000256" key="4">
    <source>
        <dbReference type="SAM" id="Phobius"/>
    </source>
</evidence>
<keyword evidence="4" id="KW-1133">Transmembrane helix</keyword>
<keyword evidence="4" id="KW-0472">Membrane</keyword>
<organism evidence="5 6">
    <name type="scientific">Lentilactobacillus fungorum</name>
    <dbReference type="NCBI Taxonomy" id="2201250"/>
    <lineage>
        <taxon>Bacteria</taxon>
        <taxon>Bacillati</taxon>
        <taxon>Bacillota</taxon>
        <taxon>Bacilli</taxon>
        <taxon>Lactobacillales</taxon>
        <taxon>Lactobacillaceae</taxon>
        <taxon>Lentilactobacillus</taxon>
    </lineage>
</organism>
<evidence type="ECO:0000256" key="3">
    <source>
        <dbReference type="ARBA" id="ARBA00029734"/>
    </source>
</evidence>
<feature type="transmembrane region" description="Helical" evidence="4">
    <location>
        <begin position="81"/>
        <end position="99"/>
    </location>
</feature>
<dbReference type="SUPFAM" id="SSF100950">
    <property type="entry name" value="NagB/RpiA/CoA transferase-like"/>
    <property type="match status" value="1"/>
</dbReference>
<dbReference type="Gene3D" id="3.40.50.1360">
    <property type="match status" value="1"/>
</dbReference>
<dbReference type="Pfam" id="PF06026">
    <property type="entry name" value="Rib_5-P_isom_A"/>
    <property type="match status" value="1"/>
</dbReference>
<proteinExistence type="predicted"/>
<evidence type="ECO:0000313" key="6">
    <source>
        <dbReference type="Proteomes" id="UP000604765"/>
    </source>
</evidence>
<keyword evidence="2" id="KW-0413">Isomerase</keyword>
<dbReference type="Proteomes" id="UP000604765">
    <property type="component" value="Unassembled WGS sequence"/>
</dbReference>
<gene>
    <name evidence="5" type="ORF">YK48G_15630</name>
</gene>
<dbReference type="EMBL" id="BNJR01000014">
    <property type="protein sequence ID" value="GHP14138.1"/>
    <property type="molecule type" value="Genomic_DNA"/>
</dbReference>
<reference evidence="5 6" key="1">
    <citation type="journal article" date="2021" name="Int. J. Syst. Evol. Microbiol.">
        <title>Lentilactobacillus fungorum sp. nov., isolated from spent mushroom substrates.</title>
        <authorList>
            <person name="Tohno M."/>
            <person name="Tanizawa Y."/>
            <person name="Kojima Y."/>
            <person name="Sakamoto M."/>
            <person name="Ohkuma M."/>
            <person name="Kobayashi H."/>
        </authorList>
    </citation>
    <scope>NUCLEOTIDE SEQUENCE [LARGE SCALE GENOMIC DNA]</scope>
    <source>
        <strain evidence="5 6">YK48G</strain>
    </source>
</reference>
<comment type="caution">
    <text evidence="5">The sequence shown here is derived from an EMBL/GenBank/DDBJ whole genome shotgun (WGS) entry which is preliminary data.</text>
</comment>
<sequence>MHWENTLNKKGFSIVGVPTSERTKKQANDLGITTKGIDEVDRIDWTIDGADQIDQNCQGIKGGGGAHLWEKIVAINSNRNMWLGSFLLCTVPWYVIIIMR</sequence>
<dbReference type="InterPro" id="IPR037171">
    <property type="entry name" value="NagB/RpiA_transferase-like"/>
</dbReference>
<dbReference type="PANTHER" id="PTHR11934">
    <property type="entry name" value="RIBOSE-5-PHOSPHATE ISOMERASE"/>
    <property type="match status" value="1"/>
</dbReference>
<evidence type="ECO:0000313" key="5">
    <source>
        <dbReference type="EMBL" id="GHP14138.1"/>
    </source>
</evidence>
<evidence type="ECO:0000256" key="1">
    <source>
        <dbReference type="ARBA" id="ARBA00011959"/>
    </source>
</evidence>
<keyword evidence="6" id="KW-1185">Reference proteome</keyword>
<name>A0ABQ3W0E3_9LACO</name>
<keyword evidence="4" id="KW-0812">Transmembrane</keyword>
<evidence type="ECO:0000256" key="2">
    <source>
        <dbReference type="ARBA" id="ARBA00023235"/>
    </source>
</evidence>
<protein>
    <recommendedName>
        <fullName evidence="1">ribose-5-phosphate isomerase</fullName>
        <ecNumber evidence="1">5.3.1.6</ecNumber>
    </recommendedName>
    <alternativeName>
        <fullName evidence="3">Phosphoriboisomerase</fullName>
    </alternativeName>
</protein>
<dbReference type="InterPro" id="IPR004788">
    <property type="entry name" value="Ribose5P_isomerase_type_A"/>
</dbReference>
<dbReference type="PANTHER" id="PTHR11934:SF0">
    <property type="entry name" value="RIBOSE-5-PHOSPHATE ISOMERASE"/>
    <property type="match status" value="1"/>
</dbReference>
<dbReference type="EC" id="5.3.1.6" evidence="1"/>
<accession>A0ABQ3W0E3</accession>